<feature type="transmembrane region" description="Helical" evidence="4">
    <location>
        <begin position="191"/>
        <end position="214"/>
    </location>
</feature>
<dbReference type="Proteomes" id="UP001596175">
    <property type="component" value="Unassembled WGS sequence"/>
</dbReference>
<dbReference type="PANTHER" id="PTHR45947:SF3">
    <property type="entry name" value="SULFOQUINOVOSYL TRANSFERASE SQD2"/>
    <property type="match status" value="1"/>
</dbReference>
<evidence type="ECO:0000256" key="1">
    <source>
        <dbReference type="ARBA" id="ARBA00022676"/>
    </source>
</evidence>
<accession>A0ABV9ZNU3</accession>
<evidence type="ECO:0000256" key="4">
    <source>
        <dbReference type="SAM" id="Phobius"/>
    </source>
</evidence>
<dbReference type="CDD" id="cd03801">
    <property type="entry name" value="GT4_PimA-like"/>
    <property type="match status" value="1"/>
</dbReference>
<dbReference type="SUPFAM" id="SSF53756">
    <property type="entry name" value="UDP-Glycosyltransferase/glycogen phosphorylase"/>
    <property type="match status" value="1"/>
</dbReference>
<feature type="domain" description="Glycosyl transferase family 1" evidence="5">
    <location>
        <begin position="726"/>
        <end position="882"/>
    </location>
</feature>
<feature type="transmembrane region" description="Helical" evidence="4">
    <location>
        <begin position="40"/>
        <end position="64"/>
    </location>
</feature>
<feature type="transmembrane region" description="Helical" evidence="4">
    <location>
        <begin position="312"/>
        <end position="331"/>
    </location>
</feature>
<dbReference type="RefSeq" id="WP_378024008.1">
    <property type="nucleotide sequence ID" value="NZ_JBHSKG010000019.1"/>
</dbReference>
<dbReference type="InterPro" id="IPR050194">
    <property type="entry name" value="Glycosyltransferase_grp1"/>
</dbReference>
<dbReference type="PANTHER" id="PTHR45947">
    <property type="entry name" value="SULFOQUINOVOSYL TRANSFERASE SQD2"/>
    <property type="match status" value="1"/>
</dbReference>
<evidence type="ECO:0000259" key="6">
    <source>
        <dbReference type="Pfam" id="PF13439"/>
    </source>
</evidence>
<feature type="domain" description="Glycosyltransferase subfamily 4-like N-terminal" evidence="6">
    <location>
        <begin position="555"/>
        <end position="716"/>
    </location>
</feature>
<evidence type="ECO:0000313" key="8">
    <source>
        <dbReference type="Proteomes" id="UP001596175"/>
    </source>
</evidence>
<feature type="transmembrane region" description="Helical" evidence="4">
    <location>
        <begin position="136"/>
        <end position="156"/>
    </location>
</feature>
<dbReference type="Gene3D" id="3.40.50.2000">
    <property type="entry name" value="Glycogen Phosphorylase B"/>
    <property type="match status" value="2"/>
</dbReference>
<dbReference type="InterPro" id="IPR001296">
    <property type="entry name" value="Glyco_trans_1"/>
</dbReference>
<dbReference type="InterPro" id="IPR028098">
    <property type="entry name" value="Glyco_trans_4-like_N"/>
</dbReference>
<dbReference type="EMBL" id="JBHSKG010000019">
    <property type="protein sequence ID" value="MFC5141872.1"/>
    <property type="molecule type" value="Genomic_DNA"/>
</dbReference>
<keyword evidence="2 7" id="KW-0808">Transferase</keyword>
<feature type="transmembrane region" description="Helical" evidence="4">
    <location>
        <begin position="110"/>
        <end position="130"/>
    </location>
</feature>
<comment type="caution">
    <text evidence="7">The sequence shown here is derived from an EMBL/GenBank/DDBJ whole genome shotgun (WGS) entry which is preliminary data.</text>
</comment>
<feature type="transmembrane region" description="Helical" evidence="4">
    <location>
        <begin position="414"/>
        <end position="433"/>
    </location>
</feature>
<reference evidence="8" key="1">
    <citation type="journal article" date="2019" name="Int. J. Syst. Evol. Microbiol.">
        <title>The Global Catalogue of Microorganisms (GCM) 10K type strain sequencing project: providing services to taxonomists for standard genome sequencing and annotation.</title>
        <authorList>
            <consortium name="The Broad Institute Genomics Platform"/>
            <consortium name="The Broad Institute Genome Sequencing Center for Infectious Disease"/>
            <person name="Wu L."/>
            <person name="Ma J."/>
        </authorList>
    </citation>
    <scope>NUCLEOTIDE SEQUENCE [LARGE SCALE GENOMIC DNA]</scope>
    <source>
        <strain evidence="8">XZYJ18</strain>
    </source>
</reference>
<keyword evidence="1 7" id="KW-0328">Glycosyltransferase</keyword>
<keyword evidence="8" id="KW-1185">Reference proteome</keyword>
<feature type="compositionally biased region" description="Low complexity" evidence="3">
    <location>
        <begin position="21"/>
        <end position="31"/>
    </location>
</feature>
<keyword evidence="4" id="KW-0472">Membrane</keyword>
<feature type="transmembrane region" description="Helical" evidence="4">
    <location>
        <begin position="384"/>
        <end position="407"/>
    </location>
</feature>
<feature type="transmembrane region" description="Helical" evidence="4">
    <location>
        <begin position="263"/>
        <end position="288"/>
    </location>
</feature>
<dbReference type="GO" id="GO:0016757">
    <property type="term" value="F:glycosyltransferase activity"/>
    <property type="evidence" value="ECO:0007669"/>
    <property type="project" value="UniProtKB-KW"/>
</dbReference>
<feature type="transmembrane region" description="Helical" evidence="4">
    <location>
        <begin position="498"/>
        <end position="519"/>
    </location>
</feature>
<gene>
    <name evidence="7" type="ORF">ACFPK1_26810</name>
</gene>
<feature type="transmembrane region" description="Helical" evidence="4">
    <location>
        <begin position="472"/>
        <end position="492"/>
    </location>
</feature>
<evidence type="ECO:0000259" key="5">
    <source>
        <dbReference type="Pfam" id="PF00534"/>
    </source>
</evidence>
<dbReference type="Pfam" id="PF00534">
    <property type="entry name" value="Glycos_transf_1"/>
    <property type="match status" value="1"/>
</dbReference>
<feature type="transmembrane region" description="Helical" evidence="4">
    <location>
        <begin position="70"/>
        <end position="89"/>
    </location>
</feature>
<feature type="transmembrane region" description="Helical" evidence="4">
    <location>
        <begin position="439"/>
        <end position="460"/>
    </location>
</feature>
<protein>
    <submittedName>
        <fullName evidence="7">Glycosyltransferase</fullName>
        <ecNumber evidence="7">2.4.-.-</ecNumber>
    </submittedName>
</protein>
<sequence>MTGVAPEIVPPVAAVPPPPATGAGSSTPAAPATTGGHATLLSASAGLVGLLSYACTLVLAHLLAPAEYTAFAGAAALVGTAGVASAALVPLPLAHVVRAHPPGSAARRDALTFATAVSVLVGLAAGLVLGAVVAGFAAAATALAAGLSAWALFAIAPVWGRLQGESRFVRYALLTVAEVAVRLAVGVGAVLLGAGAAGAVGAFAAGAVVVLLAAGRSRAVRGGAARDALAASHAPGDALTPHRAAHDTGLAPLRRILHDRARWAETGGVAAVQLVLSTLAAADVVVVANVADSRVGVVAAAGYQAVATLAKAPVYVAVGTALVSFPVLRALPRAGAEEARDRALREALSTFVRLAVPAAAVVATVPPVIVGLVLPAAYAPSLALLPALALAGLGLGATTVLATLLLAVGARRSLAVALVLAAAALAAGIALGLRDGAPGLAAGTAAGALGGALLLTVLGVRHRPRGGRAGAGLVAWVVRGLLWAALAAGLLGATRAVLPLWVLAVAVLGIGVVGLPVVTGRLRAAVDPRGELCPAPGGMHVLHLAFEDPEMPGSGGGAKRTAEIDRRLAAAGHRLTVVVQGFPDARDRTEYLGDGVLRWVHLGRGAHRLTRLLAYVARLPFVVRGVEADVVVEDFFAPISSVSVPRWSPAPTVGIVQWLNAREKSRQYRLPLHWVERLGVRSHRRLIGMSQGVADALLASNPRAEVAVIGNGVDPEAFRARRRGPGTDVVFVGRLEIAQKGLDLLIDAWARVAGTIGGRLVLAGTGPDEDVLRERAERHGVGERVHFAGWVSGEAKYDLVANARLAVVPSRFETFGIVAAEALACGTAVVAYDIPCLREVVRQEAGVLVPYLGDHGADVTALATALRAVACCEGLREAAAQRGPALAAVHDWDALARTQECVLRAAAGVAPVPVEVPS</sequence>
<proteinExistence type="predicted"/>
<evidence type="ECO:0000313" key="7">
    <source>
        <dbReference type="EMBL" id="MFC5141872.1"/>
    </source>
</evidence>
<name>A0ABV9ZNU3_9PSEU</name>
<organism evidence="7 8">
    <name type="scientific">Actinomycetospora rhizophila</name>
    <dbReference type="NCBI Taxonomy" id="1416876"/>
    <lineage>
        <taxon>Bacteria</taxon>
        <taxon>Bacillati</taxon>
        <taxon>Actinomycetota</taxon>
        <taxon>Actinomycetes</taxon>
        <taxon>Pseudonocardiales</taxon>
        <taxon>Pseudonocardiaceae</taxon>
        <taxon>Actinomycetospora</taxon>
    </lineage>
</organism>
<keyword evidence="4" id="KW-1133">Transmembrane helix</keyword>
<evidence type="ECO:0000256" key="3">
    <source>
        <dbReference type="SAM" id="MobiDB-lite"/>
    </source>
</evidence>
<dbReference type="EC" id="2.4.-.-" evidence="7"/>
<evidence type="ECO:0000256" key="2">
    <source>
        <dbReference type="ARBA" id="ARBA00022679"/>
    </source>
</evidence>
<feature type="transmembrane region" description="Helical" evidence="4">
    <location>
        <begin position="351"/>
        <end position="378"/>
    </location>
</feature>
<feature type="region of interest" description="Disordered" evidence="3">
    <location>
        <begin position="1"/>
        <end position="31"/>
    </location>
</feature>
<keyword evidence="4" id="KW-0812">Transmembrane</keyword>
<feature type="compositionally biased region" description="Low complexity" evidence="3">
    <location>
        <begin position="1"/>
        <end position="12"/>
    </location>
</feature>
<dbReference type="Pfam" id="PF13439">
    <property type="entry name" value="Glyco_transf_4"/>
    <property type="match status" value="1"/>
</dbReference>